<keyword evidence="1" id="KW-1133">Transmembrane helix</keyword>
<accession>A0A645H1U1</accession>
<keyword evidence="1" id="KW-0812">Transmembrane</keyword>
<reference evidence="2" key="1">
    <citation type="submission" date="2019-08" db="EMBL/GenBank/DDBJ databases">
        <authorList>
            <person name="Kucharzyk K."/>
            <person name="Murdoch R.W."/>
            <person name="Higgins S."/>
            <person name="Loffler F."/>
        </authorList>
    </citation>
    <scope>NUCLEOTIDE SEQUENCE</scope>
</reference>
<protein>
    <submittedName>
        <fullName evidence="2">Uncharacterized protein</fullName>
    </submittedName>
</protein>
<comment type="caution">
    <text evidence="2">The sequence shown here is derived from an EMBL/GenBank/DDBJ whole genome shotgun (WGS) entry which is preliminary data.</text>
</comment>
<evidence type="ECO:0000256" key="1">
    <source>
        <dbReference type="SAM" id="Phobius"/>
    </source>
</evidence>
<sequence>MAVSSSSGTITSKSFSTGTCFFITGGFGVVMAGSLILWSGYAVTGVSFCPIRSVSSSCSCSFSRALTGFIFFRKAKNRLKRPGLYSFSDSSSFSSSESSGISFCGVNAEVPLINVSCILYIELLRSVTTIIVMNSKISNMTPGHPMLLSSICSIWRPCAPPHFT</sequence>
<evidence type="ECO:0000313" key="2">
    <source>
        <dbReference type="EMBL" id="MPN30304.1"/>
    </source>
</evidence>
<dbReference type="EMBL" id="VSSQ01081369">
    <property type="protein sequence ID" value="MPN30304.1"/>
    <property type="molecule type" value="Genomic_DNA"/>
</dbReference>
<name>A0A645H1U1_9ZZZZ</name>
<keyword evidence="1" id="KW-0472">Membrane</keyword>
<feature type="transmembrane region" description="Helical" evidence="1">
    <location>
        <begin position="20"/>
        <end position="41"/>
    </location>
</feature>
<organism evidence="2">
    <name type="scientific">bioreactor metagenome</name>
    <dbReference type="NCBI Taxonomy" id="1076179"/>
    <lineage>
        <taxon>unclassified sequences</taxon>
        <taxon>metagenomes</taxon>
        <taxon>ecological metagenomes</taxon>
    </lineage>
</organism>
<gene>
    <name evidence="2" type="ORF">SDC9_177767</name>
</gene>
<dbReference type="AlphaFoldDB" id="A0A645H1U1"/>
<proteinExistence type="predicted"/>